<evidence type="ECO:0000256" key="3">
    <source>
        <dbReference type="ARBA" id="ARBA00007282"/>
    </source>
</evidence>
<protein>
    <recommendedName>
        <fullName evidence="9">Wax synthase domain-containing protein</fullName>
    </recommendedName>
</protein>
<dbReference type="InterPro" id="IPR032805">
    <property type="entry name" value="Wax_synthase_dom"/>
</dbReference>
<feature type="transmembrane region" description="Helical" evidence="8">
    <location>
        <begin position="54"/>
        <end position="73"/>
    </location>
</feature>
<evidence type="ECO:0000256" key="6">
    <source>
        <dbReference type="ARBA" id="ARBA00022989"/>
    </source>
</evidence>
<feature type="transmembrane region" description="Helical" evidence="8">
    <location>
        <begin position="28"/>
        <end position="47"/>
    </location>
</feature>
<feature type="transmembrane region" description="Helical" evidence="8">
    <location>
        <begin position="323"/>
        <end position="344"/>
    </location>
</feature>
<dbReference type="Pfam" id="PF13813">
    <property type="entry name" value="MBOAT_2"/>
    <property type="match status" value="1"/>
</dbReference>
<evidence type="ECO:0000256" key="7">
    <source>
        <dbReference type="ARBA" id="ARBA00023136"/>
    </source>
</evidence>
<accession>A0A9P7QIH3</accession>
<keyword evidence="11" id="KW-1185">Reference proteome</keyword>
<evidence type="ECO:0000313" key="11">
    <source>
        <dbReference type="Proteomes" id="UP000707071"/>
    </source>
</evidence>
<evidence type="ECO:0000259" key="9">
    <source>
        <dbReference type="Pfam" id="PF13813"/>
    </source>
</evidence>
<keyword evidence="5 8" id="KW-0812">Transmembrane</keyword>
<dbReference type="GO" id="GO:0006629">
    <property type="term" value="P:lipid metabolic process"/>
    <property type="evidence" value="ECO:0007669"/>
    <property type="project" value="InterPro"/>
</dbReference>
<dbReference type="GO" id="GO:0016020">
    <property type="term" value="C:membrane"/>
    <property type="evidence" value="ECO:0007669"/>
    <property type="project" value="UniProtKB-SubCell"/>
</dbReference>
<comment type="similarity">
    <text evidence="3">Belongs to the wax synthase family.</text>
</comment>
<dbReference type="InterPro" id="IPR044851">
    <property type="entry name" value="Wax_synthase"/>
</dbReference>
<evidence type="ECO:0000256" key="1">
    <source>
        <dbReference type="ARBA" id="ARBA00004141"/>
    </source>
</evidence>
<feature type="domain" description="Wax synthase" evidence="9">
    <location>
        <begin position="362"/>
        <end position="451"/>
    </location>
</feature>
<evidence type="ECO:0000256" key="5">
    <source>
        <dbReference type="ARBA" id="ARBA00022692"/>
    </source>
</evidence>
<evidence type="ECO:0000256" key="8">
    <source>
        <dbReference type="SAM" id="Phobius"/>
    </source>
</evidence>
<evidence type="ECO:0000256" key="2">
    <source>
        <dbReference type="ARBA" id="ARBA00005179"/>
    </source>
</evidence>
<organism evidence="10 11">
    <name type="scientific">Claviceps aff. purpurea</name>
    <dbReference type="NCBI Taxonomy" id="1967640"/>
    <lineage>
        <taxon>Eukaryota</taxon>
        <taxon>Fungi</taxon>
        <taxon>Dikarya</taxon>
        <taxon>Ascomycota</taxon>
        <taxon>Pezizomycotina</taxon>
        <taxon>Sordariomycetes</taxon>
        <taxon>Hypocreomycetidae</taxon>
        <taxon>Hypocreales</taxon>
        <taxon>Clavicipitaceae</taxon>
        <taxon>Claviceps</taxon>
    </lineage>
</organism>
<proteinExistence type="inferred from homology"/>
<comment type="subcellular location">
    <subcellularLocation>
        <location evidence="1">Membrane</location>
        <topology evidence="1">Multi-pass membrane protein</topology>
    </subcellularLocation>
</comment>
<comment type="pathway">
    <text evidence="2">Secondary metabolite biosynthesis.</text>
</comment>
<dbReference type="Proteomes" id="UP000707071">
    <property type="component" value="Unassembled WGS sequence"/>
</dbReference>
<dbReference type="PANTHER" id="PTHR31595:SF57">
    <property type="entry name" value="OS04G0481900 PROTEIN"/>
    <property type="match status" value="1"/>
</dbReference>
<feature type="transmembrane region" description="Helical" evidence="8">
    <location>
        <begin position="446"/>
        <end position="464"/>
    </location>
</feature>
<dbReference type="PANTHER" id="PTHR31595">
    <property type="entry name" value="LONG-CHAIN-ALCOHOL O-FATTY-ACYLTRANSFERASE 3-RELATED"/>
    <property type="match status" value="1"/>
</dbReference>
<feature type="transmembrane region" description="Helical" evidence="8">
    <location>
        <begin position="412"/>
        <end position="434"/>
    </location>
</feature>
<dbReference type="AlphaFoldDB" id="A0A9P7QIH3"/>
<feature type="transmembrane region" description="Helical" evidence="8">
    <location>
        <begin position="476"/>
        <end position="498"/>
    </location>
</feature>
<keyword evidence="6 8" id="KW-1133">Transmembrane helix</keyword>
<sequence>MERLEDILRVEYRDSFHRALQDGTAKPFLFPYSMLGTMILPALWLTIPHVSRPWVYQTRWAVLAFVVVFNVHVMRVCSSTNFGCAYSGGLFAAWGIMQTLGMLVWKRPQFEAARVVKVTKKKKAKSEAEAETETEAEADLEAEGVNGGHIHKGTANGHNGSMGQQGLRLRNGVANGSLEKVARPESMSEEVEYRWQKFPAEAPFLDRLGWVLDLMTSLRGAGWSYSINSIPRPTIPPIIHDNAKVDITSIPLRTSSGFTHAATEREFLLGHLSTCLFLSIFLDFMVSQMKRTDPYFLLGPDHTYEVPPLIANKSPPQLRFCRLSWVLVVVVAAIVNLFTIYNVFHYYTCKMIFPSRAFLWSYPSAFGSFSEVLHRGLAGWWGSWWHQTFRLQFLAPSTYLLKRGYLRKGSTAANLFGLFVTFLQSGLLHAAGSFSTIPQTKPLNQLWFFLLQALGMVVQQYLAAGLRRWGPGLPKMVRWGGNVAFSIVWLYFTASMFVDDVAASGLWLYEPVPVSVLRLLGLGRVLGDGNVTEAWWRWDKEYWLKIYEPKHWWEIGVAI</sequence>
<keyword evidence="7 8" id="KW-0472">Membrane</keyword>
<evidence type="ECO:0000313" key="10">
    <source>
        <dbReference type="EMBL" id="KAG6291220.1"/>
    </source>
</evidence>
<dbReference type="EMBL" id="SRRH01000321">
    <property type="protein sequence ID" value="KAG6291220.1"/>
    <property type="molecule type" value="Genomic_DNA"/>
</dbReference>
<feature type="transmembrane region" description="Helical" evidence="8">
    <location>
        <begin position="85"/>
        <end position="105"/>
    </location>
</feature>
<keyword evidence="4" id="KW-0808">Transferase</keyword>
<dbReference type="GO" id="GO:0008374">
    <property type="term" value="F:O-acyltransferase activity"/>
    <property type="evidence" value="ECO:0007669"/>
    <property type="project" value="InterPro"/>
</dbReference>
<name>A0A9P7QIH3_9HYPO</name>
<reference evidence="10 11" key="1">
    <citation type="journal article" date="2020" name="bioRxiv">
        <title>Whole genome comparisons of ergot fungi reveals the divergence and evolution of species within the genus Claviceps are the result of varying mechanisms driving genome evolution and host range expansion.</title>
        <authorList>
            <person name="Wyka S.A."/>
            <person name="Mondo S.J."/>
            <person name="Liu M."/>
            <person name="Dettman J."/>
            <person name="Nalam V."/>
            <person name="Broders K.D."/>
        </authorList>
    </citation>
    <scope>NUCLEOTIDE SEQUENCE [LARGE SCALE GENOMIC DNA]</scope>
    <source>
        <strain evidence="10 11">Clav52</strain>
    </source>
</reference>
<comment type="caution">
    <text evidence="10">The sequence shown here is derived from an EMBL/GenBank/DDBJ whole genome shotgun (WGS) entry which is preliminary data.</text>
</comment>
<evidence type="ECO:0000256" key="4">
    <source>
        <dbReference type="ARBA" id="ARBA00022679"/>
    </source>
</evidence>
<gene>
    <name evidence="10" type="ORF">E4U09_004045</name>
</gene>